<evidence type="ECO:0000313" key="4">
    <source>
        <dbReference type="Proteomes" id="UP000478837"/>
    </source>
</evidence>
<dbReference type="PANTHER" id="PTHR10953:SF102">
    <property type="entry name" value="ADENYLYLTRANSFERASE AND SULFURTRANSFERASE MOCS3"/>
    <property type="match status" value="1"/>
</dbReference>
<dbReference type="Pfam" id="PF00899">
    <property type="entry name" value="ThiF"/>
    <property type="match status" value="1"/>
</dbReference>
<name>A0A6L9MWI6_9ALTE</name>
<evidence type="ECO:0000256" key="1">
    <source>
        <dbReference type="ARBA" id="ARBA00009919"/>
    </source>
</evidence>
<dbReference type="GO" id="GO:0016779">
    <property type="term" value="F:nucleotidyltransferase activity"/>
    <property type="evidence" value="ECO:0007669"/>
    <property type="project" value="UniProtKB-KW"/>
</dbReference>
<keyword evidence="3" id="KW-0548">Nucleotidyltransferase</keyword>
<protein>
    <submittedName>
        <fullName evidence="3">Molybdopterin-synthase adenylyltransferase MoeB</fullName>
    </submittedName>
</protein>
<dbReference type="Gene3D" id="3.40.50.720">
    <property type="entry name" value="NAD(P)-binding Rossmann-like Domain"/>
    <property type="match status" value="1"/>
</dbReference>
<comment type="similarity">
    <text evidence="1">Belongs to the HesA/MoeB/ThiF family.</text>
</comment>
<keyword evidence="3" id="KW-0808">Transferase</keyword>
<dbReference type="RefSeq" id="WP_163112099.1">
    <property type="nucleotide sequence ID" value="NZ_JAAAWP010000007.1"/>
</dbReference>
<dbReference type="CDD" id="cd00757">
    <property type="entry name" value="ThiF_MoeB_HesA_family"/>
    <property type="match status" value="1"/>
</dbReference>
<dbReference type="AlphaFoldDB" id="A0A6L9MWI6"/>
<comment type="caution">
    <text evidence="3">The sequence shown here is derived from an EMBL/GenBank/DDBJ whole genome shotgun (WGS) entry which is preliminary data.</text>
</comment>
<evidence type="ECO:0000313" key="3">
    <source>
        <dbReference type="EMBL" id="NDW22273.1"/>
    </source>
</evidence>
<feature type="domain" description="THIF-type NAD/FAD binding fold" evidence="2">
    <location>
        <begin position="17"/>
        <end position="248"/>
    </location>
</feature>
<dbReference type="SUPFAM" id="SSF69572">
    <property type="entry name" value="Activating enzymes of the ubiquitin-like proteins"/>
    <property type="match status" value="1"/>
</dbReference>
<dbReference type="Proteomes" id="UP000478837">
    <property type="component" value="Unassembled WGS sequence"/>
</dbReference>
<dbReference type="EMBL" id="JAAAWP010000007">
    <property type="protein sequence ID" value="NDW22273.1"/>
    <property type="molecule type" value="Genomic_DNA"/>
</dbReference>
<dbReference type="GO" id="GO:0005829">
    <property type="term" value="C:cytosol"/>
    <property type="evidence" value="ECO:0007669"/>
    <property type="project" value="TreeGrafter"/>
</dbReference>
<organism evidence="3 4">
    <name type="scientific">Alteromonas hispanica</name>
    <dbReference type="NCBI Taxonomy" id="315421"/>
    <lineage>
        <taxon>Bacteria</taxon>
        <taxon>Pseudomonadati</taxon>
        <taxon>Pseudomonadota</taxon>
        <taxon>Gammaproteobacteria</taxon>
        <taxon>Alteromonadales</taxon>
        <taxon>Alteromonadaceae</taxon>
        <taxon>Alteromonas/Salinimonas group</taxon>
        <taxon>Alteromonas</taxon>
    </lineage>
</organism>
<keyword evidence="4" id="KW-1185">Reference proteome</keyword>
<dbReference type="PANTHER" id="PTHR10953">
    <property type="entry name" value="UBIQUITIN-ACTIVATING ENZYME E1"/>
    <property type="match status" value="1"/>
</dbReference>
<dbReference type="InterPro" id="IPR035985">
    <property type="entry name" value="Ubiquitin-activating_enz"/>
</dbReference>
<dbReference type="GO" id="GO:0004792">
    <property type="term" value="F:thiosulfate-cyanide sulfurtransferase activity"/>
    <property type="evidence" value="ECO:0007669"/>
    <property type="project" value="TreeGrafter"/>
</dbReference>
<accession>A0A6L9MWI6</accession>
<dbReference type="InterPro" id="IPR045886">
    <property type="entry name" value="ThiF/MoeB/HesA"/>
</dbReference>
<sequence length="251" mass="27530">MPKISRNTISNEDAMRYNRHIVLPNIDLGGQESLLNARVLIVGMGGLGNAAATSLCASGVGEITLVDFDKVDVTNLHRQTLFNETSAGSSKVKAAREQLVKMNSHCAINAIEEAFSLEHEALIKRCDIVLDCTDNADSRDLINTLCYANNTPLVSGAAIRFEGQLFVAIPGKSKCYGCLRKLFTAPDLSCVESGIFSPVANIIGTYQAMLAMQIMMEFKDIPLNTLLTFDALTHEWQRWQLPNNKTCEICN</sequence>
<reference evidence="3 4" key="1">
    <citation type="submission" date="2020-01" db="EMBL/GenBank/DDBJ databases">
        <title>Genomes of bacteria type strains.</title>
        <authorList>
            <person name="Chen J."/>
            <person name="Zhu S."/>
            <person name="Yang J."/>
        </authorList>
    </citation>
    <scope>NUCLEOTIDE SEQUENCE [LARGE SCALE GENOMIC DNA]</scope>
    <source>
        <strain evidence="3 4">LMG 22958</strain>
    </source>
</reference>
<dbReference type="GO" id="GO:0008146">
    <property type="term" value="F:sulfotransferase activity"/>
    <property type="evidence" value="ECO:0007669"/>
    <property type="project" value="TreeGrafter"/>
</dbReference>
<gene>
    <name evidence="3" type="ORF">GTW09_12120</name>
</gene>
<dbReference type="InterPro" id="IPR000594">
    <property type="entry name" value="ThiF_NAD_FAD-bd"/>
</dbReference>
<evidence type="ECO:0000259" key="2">
    <source>
        <dbReference type="Pfam" id="PF00899"/>
    </source>
</evidence>
<proteinExistence type="inferred from homology"/>
<dbReference type="GO" id="GO:0008641">
    <property type="term" value="F:ubiquitin-like modifier activating enzyme activity"/>
    <property type="evidence" value="ECO:0007669"/>
    <property type="project" value="InterPro"/>
</dbReference>
<dbReference type="FunFam" id="3.40.50.720:FF:000080">
    <property type="entry name" value="Thiazole biosynthesis adenylyltransferase ThiF"/>
    <property type="match status" value="1"/>
</dbReference>